<dbReference type="EMBL" id="VSSQ01032251">
    <property type="protein sequence ID" value="MPM83459.1"/>
    <property type="molecule type" value="Genomic_DNA"/>
</dbReference>
<organism evidence="1">
    <name type="scientific">bioreactor metagenome</name>
    <dbReference type="NCBI Taxonomy" id="1076179"/>
    <lineage>
        <taxon>unclassified sequences</taxon>
        <taxon>metagenomes</taxon>
        <taxon>ecological metagenomes</taxon>
    </lineage>
</organism>
<proteinExistence type="predicted"/>
<sequence length="32" mass="3832">MNLDDNKKSHFNIEMTFFLPKFQPKKSKSAIF</sequence>
<accession>A0A645D2M6</accession>
<gene>
    <name evidence="1" type="ORF">SDC9_130523</name>
</gene>
<evidence type="ECO:0000313" key="1">
    <source>
        <dbReference type="EMBL" id="MPM83459.1"/>
    </source>
</evidence>
<dbReference type="AlphaFoldDB" id="A0A645D2M6"/>
<comment type="caution">
    <text evidence="1">The sequence shown here is derived from an EMBL/GenBank/DDBJ whole genome shotgun (WGS) entry which is preliminary data.</text>
</comment>
<reference evidence="1" key="1">
    <citation type="submission" date="2019-08" db="EMBL/GenBank/DDBJ databases">
        <authorList>
            <person name="Kucharzyk K."/>
            <person name="Murdoch R.W."/>
            <person name="Higgins S."/>
            <person name="Loffler F."/>
        </authorList>
    </citation>
    <scope>NUCLEOTIDE SEQUENCE</scope>
</reference>
<name>A0A645D2M6_9ZZZZ</name>
<protein>
    <submittedName>
        <fullName evidence="1">Uncharacterized protein</fullName>
    </submittedName>
</protein>